<feature type="compositionally biased region" description="Polar residues" evidence="1">
    <location>
        <begin position="574"/>
        <end position="613"/>
    </location>
</feature>
<comment type="caution">
    <text evidence="2">The sequence shown here is derived from an EMBL/GenBank/DDBJ whole genome shotgun (WGS) entry which is preliminary data.</text>
</comment>
<feature type="region of interest" description="Disordered" evidence="1">
    <location>
        <begin position="160"/>
        <end position="341"/>
    </location>
</feature>
<dbReference type="PANTHER" id="PTHR38166">
    <property type="entry name" value="C2H2-TYPE DOMAIN-CONTAINING PROTEIN-RELATED"/>
    <property type="match status" value="1"/>
</dbReference>
<proteinExistence type="predicted"/>
<name>A0ABR1GY74_9HYPO</name>
<feature type="region of interest" description="Disordered" evidence="1">
    <location>
        <begin position="118"/>
        <end position="147"/>
    </location>
</feature>
<dbReference type="Proteomes" id="UP001498476">
    <property type="component" value="Unassembled WGS sequence"/>
</dbReference>
<evidence type="ECO:0000313" key="2">
    <source>
        <dbReference type="EMBL" id="KAK7413766.1"/>
    </source>
</evidence>
<dbReference type="EMBL" id="JAZAVJ010000119">
    <property type="protein sequence ID" value="KAK7413766.1"/>
    <property type="molecule type" value="Genomic_DNA"/>
</dbReference>
<feature type="region of interest" description="Disordered" evidence="1">
    <location>
        <begin position="69"/>
        <end position="92"/>
    </location>
</feature>
<keyword evidence="3" id="KW-1185">Reference proteome</keyword>
<feature type="region of interest" description="Disordered" evidence="1">
    <location>
        <begin position="532"/>
        <end position="644"/>
    </location>
</feature>
<dbReference type="PANTHER" id="PTHR38166:SF1">
    <property type="entry name" value="C2H2-TYPE DOMAIN-CONTAINING PROTEIN"/>
    <property type="match status" value="1"/>
</dbReference>
<feature type="region of interest" description="Disordered" evidence="1">
    <location>
        <begin position="1"/>
        <end position="45"/>
    </location>
</feature>
<evidence type="ECO:0000313" key="3">
    <source>
        <dbReference type="Proteomes" id="UP001498476"/>
    </source>
</evidence>
<organism evidence="2 3">
    <name type="scientific">Neonectria punicea</name>
    <dbReference type="NCBI Taxonomy" id="979145"/>
    <lineage>
        <taxon>Eukaryota</taxon>
        <taxon>Fungi</taxon>
        <taxon>Dikarya</taxon>
        <taxon>Ascomycota</taxon>
        <taxon>Pezizomycotina</taxon>
        <taxon>Sordariomycetes</taxon>
        <taxon>Hypocreomycetidae</taxon>
        <taxon>Hypocreales</taxon>
        <taxon>Nectriaceae</taxon>
        <taxon>Neonectria</taxon>
    </lineage>
</organism>
<feature type="compositionally biased region" description="Basic and acidic residues" evidence="1">
    <location>
        <begin position="243"/>
        <end position="257"/>
    </location>
</feature>
<accession>A0ABR1GY74</accession>
<sequence>MGASLQHDRVDDADASVSGVGSWVSSHSGSEADESDLGSPSNCVDNEEELGMTLVIDYRLLDNDAQQISVPTESTPQSLTRSQSKDCDDREGDFGMSWVIDYSKQQPDRLLDKDVQEIPPATETTPPSLTQQDTLSTRSGNLDPSLPLKHGNRCLHCSGSNQQATNSAQHPAIFDSPTATEDSTSIPASESLQEDILAASPASSSSESDSDSPFDLPTSSPPTTPSTEPPTPPDSPEWDDYETYEHHMSSPPDHGDDTLGPSSPINSTTPYLRTVPTAPQADSNASHADVSTTTWQDGDESGSISNKSRKKRSREDPAGDHEKDQNQVDANQAKRCKTEEHHQSLACPFYKHDPIRHRRCHTYVMKRISYVKQHLQRNHQQPIHCMVCMAVFDDEDRLFEHSRAQSCQMRPRDQRPDGMTPKQQKQLAVRANQKKNEAEQWYEIYTMLFPGADRPSSPYVSRDLSEDMSSFREFVEGQGGKMIQDRLIKSLQGPMVEENLLRSLIHSAIQDIFPQWRSQSLNYNQGQIGSEAASEEIEIDAASPNTDRTEGRSDTISRRSTEGHKAVESVPVESVQTESVQTMSSHTISNNETGNNEDAGSNGTVSNGTQTSPRGVEKRNEVTSPGSTETWSNAATPLAHLPKA</sequence>
<feature type="compositionally biased region" description="Polar residues" evidence="1">
    <location>
        <begin position="622"/>
        <end position="635"/>
    </location>
</feature>
<gene>
    <name evidence="2" type="ORF">QQX98_007333</name>
</gene>
<feature type="compositionally biased region" description="Low complexity" evidence="1">
    <location>
        <begin position="16"/>
        <end position="29"/>
    </location>
</feature>
<feature type="compositionally biased region" description="Low complexity" evidence="1">
    <location>
        <begin position="198"/>
        <end position="218"/>
    </location>
</feature>
<feature type="compositionally biased region" description="Basic and acidic residues" evidence="1">
    <location>
        <begin position="1"/>
        <end position="12"/>
    </location>
</feature>
<feature type="compositionally biased region" description="Polar residues" evidence="1">
    <location>
        <begin position="122"/>
        <end position="142"/>
    </location>
</feature>
<feature type="compositionally biased region" description="Pro residues" evidence="1">
    <location>
        <begin position="219"/>
        <end position="235"/>
    </location>
</feature>
<feature type="compositionally biased region" description="Polar residues" evidence="1">
    <location>
        <begin position="69"/>
        <end position="82"/>
    </location>
</feature>
<evidence type="ECO:0008006" key="4">
    <source>
        <dbReference type="Google" id="ProtNLM"/>
    </source>
</evidence>
<feature type="compositionally biased region" description="Polar residues" evidence="1">
    <location>
        <begin position="280"/>
        <end position="296"/>
    </location>
</feature>
<evidence type="ECO:0000256" key="1">
    <source>
        <dbReference type="SAM" id="MobiDB-lite"/>
    </source>
</evidence>
<feature type="compositionally biased region" description="Basic and acidic residues" evidence="1">
    <location>
        <begin position="547"/>
        <end position="567"/>
    </location>
</feature>
<reference evidence="2 3" key="1">
    <citation type="journal article" date="2025" name="Microbiol. Resour. Announc.">
        <title>Draft genome sequences for Neonectria magnoliae and Neonectria punicea, canker pathogens of Liriodendron tulipifera and Acer saccharum in West Virginia.</title>
        <authorList>
            <person name="Petronek H.M."/>
            <person name="Kasson M.T."/>
            <person name="Metheny A.M."/>
            <person name="Stauder C.M."/>
            <person name="Lovett B."/>
            <person name="Lynch S.C."/>
            <person name="Garnas J.R."/>
            <person name="Kasson L.R."/>
            <person name="Stajich J.E."/>
        </authorList>
    </citation>
    <scope>NUCLEOTIDE SEQUENCE [LARGE SCALE GENOMIC DNA]</scope>
    <source>
        <strain evidence="2 3">NRRL 64653</strain>
    </source>
</reference>
<feature type="compositionally biased region" description="Polar residues" evidence="1">
    <location>
        <begin position="260"/>
        <end position="271"/>
    </location>
</feature>
<feature type="compositionally biased region" description="Polar residues" evidence="1">
    <location>
        <begin position="177"/>
        <end position="191"/>
    </location>
</feature>
<feature type="compositionally biased region" description="Basic and acidic residues" evidence="1">
    <location>
        <begin position="313"/>
        <end position="326"/>
    </location>
</feature>
<feature type="compositionally biased region" description="Polar residues" evidence="1">
    <location>
        <begin position="160"/>
        <end position="169"/>
    </location>
</feature>
<feature type="region of interest" description="Disordered" evidence="1">
    <location>
        <begin position="403"/>
        <end position="425"/>
    </location>
</feature>
<protein>
    <recommendedName>
        <fullName evidence="4">C2H2-type domain-containing protein</fullName>
    </recommendedName>
</protein>